<name>A0A9X4BII2_9GAMM</name>
<comment type="caution">
    <text evidence="7">The sequence shown here is derived from an EMBL/GenBank/DDBJ whole genome shotgun (WGS) entry which is preliminary data.</text>
</comment>
<evidence type="ECO:0000259" key="4">
    <source>
        <dbReference type="Pfam" id="PF25917"/>
    </source>
</evidence>
<feature type="signal peptide" evidence="3">
    <location>
        <begin position="1"/>
        <end position="27"/>
    </location>
</feature>
<dbReference type="InterPro" id="IPR006143">
    <property type="entry name" value="RND_pump_MFP"/>
</dbReference>
<protein>
    <submittedName>
        <fullName evidence="7">Efflux RND transporter periplasmic adaptor subunit</fullName>
    </submittedName>
</protein>
<feature type="domain" description="CusB-like beta-barrel" evidence="5">
    <location>
        <begin position="196"/>
        <end position="267"/>
    </location>
</feature>
<feature type="domain" description="YknX-like C-terminal permuted SH3-like" evidence="6">
    <location>
        <begin position="274"/>
        <end position="343"/>
    </location>
</feature>
<dbReference type="PANTHER" id="PTHR30469:SF16">
    <property type="entry name" value="HAE1 FAMILY EFFLUX PUMP MFP COMPONENT"/>
    <property type="match status" value="1"/>
</dbReference>
<evidence type="ECO:0000256" key="2">
    <source>
        <dbReference type="ARBA" id="ARBA00023054"/>
    </source>
</evidence>
<dbReference type="RefSeq" id="WP_263542342.1">
    <property type="nucleotide sequence ID" value="NZ_JAOVZO020000018.1"/>
</dbReference>
<dbReference type="Proteomes" id="UP001139971">
    <property type="component" value="Unassembled WGS sequence"/>
</dbReference>
<dbReference type="GO" id="GO:0019898">
    <property type="term" value="C:extrinsic component of membrane"/>
    <property type="evidence" value="ECO:0007669"/>
    <property type="project" value="InterPro"/>
</dbReference>
<evidence type="ECO:0000256" key="3">
    <source>
        <dbReference type="SAM" id="SignalP"/>
    </source>
</evidence>
<keyword evidence="3" id="KW-0732">Signal</keyword>
<evidence type="ECO:0000313" key="8">
    <source>
        <dbReference type="Proteomes" id="UP001139971"/>
    </source>
</evidence>
<dbReference type="Gene3D" id="2.40.50.100">
    <property type="match status" value="1"/>
</dbReference>
<proteinExistence type="inferred from homology"/>
<comment type="similarity">
    <text evidence="1">Belongs to the membrane fusion protein (MFP) (TC 8.A.1) family.</text>
</comment>
<evidence type="ECO:0000259" key="5">
    <source>
        <dbReference type="Pfam" id="PF25954"/>
    </source>
</evidence>
<dbReference type="GO" id="GO:1990195">
    <property type="term" value="C:macrolide transmembrane transporter complex"/>
    <property type="evidence" value="ECO:0007669"/>
    <property type="project" value="InterPro"/>
</dbReference>
<dbReference type="EMBL" id="JAOVZO020000018">
    <property type="protein sequence ID" value="MDC8013648.1"/>
    <property type="molecule type" value="Genomic_DNA"/>
</dbReference>
<keyword evidence="8" id="KW-1185">Reference proteome</keyword>
<reference evidence="7" key="1">
    <citation type="submission" date="2023-02" db="EMBL/GenBank/DDBJ databases">
        <title>Tahibacter soli sp. nov. isolated from soil.</title>
        <authorList>
            <person name="Baek J.H."/>
            <person name="Lee J.K."/>
            <person name="Choi D.G."/>
            <person name="Jeon C.O."/>
        </authorList>
    </citation>
    <scope>NUCLEOTIDE SEQUENCE</scope>
    <source>
        <strain evidence="7">BL</strain>
    </source>
</reference>
<dbReference type="Pfam" id="PF25917">
    <property type="entry name" value="BSH_RND"/>
    <property type="match status" value="1"/>
</dbReference>
<evidence type="ECO:0000256" key="1">
    <source>
        <dbReference type="ARBA" id="ARBA00009477"/>
    </source>
</evidence>
<dbReference type="InterPro" id="IPR058792">
    <property type="entry name" value="Beta-barrel_RND_2"/>
</dbReference>
<dbReference type="GO" id="GO:1990961">
    <property type="term" value="P:xenobiotic detoxification by transmembrane export across the plasma membrane"/>
    <property type="evidence" value="ECO:0007669"/>
    <property type="project" value="InterPro"/>
</dbReference>
<gene>
    <name evidence="7" type="ORF">OD750_013985</name>
</gene>
<dbReference type="PROSITE" id="PS51257">
    <property type="entry name" value="PROKAR_LIPOPROTEIN"/>
    <property type="match status" value="1"/>
</dbReference>
<dbReference type="GO" id="GO:0015562">
    <property type="term" value="F:efflux transmembrane transporter activity"/>
    <property type="evidence" value="ECO:0007669"/>
    <property type="project" value="TreeGrafter"/>
</dbReference>
<sequence length="357" mass="37889">MTRNHPFPMPALALLLALAGCAKNDEAAVRAPPPPTPVVAADVATREWSDVIEAIGTAQANESITLTAKITETVRKINFIDGQKVDAGDVLVELTSSQQAAQLKDALALSKDADRQYQRQQDLVKQGTVSKSLFDTAQATRDSNAAKVDTIRAQLSDRVIVAPFSGVLGLRRVSVGTLVTPGTAITTLDDVHLVKLDFAVPETELASLKPGLAIRAATPAYPNRRFEGKIDSLDSRVDPVTRAITVRALIANPDGELRAGMLLNVDVLSRDRQALSVPELALVPIGQKQYVYKIENGDVARQIEVKVGTRRAGEVEIVEGLAAGDRVVVEGTVSLRDGAKVAVRSGGTGAAAQTARN</sequence>
<dbReference type="InterPro" id="IPR058637">
    <property type="entry name" value="YknX-like_C"/>
</dbReference>
<dbReference type="InterPro" id="IPR058625">
    <property type="entry name" value="MdtA-like_BSH"/>
</dbReference>
<dbReference type="PANTHER" id="PTHR30469">
    <property type="entry name" value="MULTIDRUG RESISTANCE PROTEIN MDTA"/>
    <property type="match status" value="1"/>
</dbReference>
<feature type="domain" description="Multidrug resistance protein MdtA-like barrel-sandwich hybrid" evidence="4">
    <location>
        <begin position="64"/>
        <end position="184"/>
    </location>
</feature>
<accession>A0A9X4BII2</accession>
<dbReference type="Pfam" id="PF25989">
    <property type="entry name" value="YknX_C"/>
    <property type="match status" value="1"/>
</dbReference>
<evidence type="ECO:0000313" key="7">
    <source>
        <dbReference type="EMBL" id="MDC8013648.1"/>
    </source>
</evidence>
<dbReference type="Gene3D" id="2.40.420.20">
    <property type="match status" value="1"/>
</dbReference>
<dbReference type="Gene3D" id="6.10.140.1990">
    <property type="match status" value="1"/>
</dbReference>
<evidence type="ECO:0000259" key="6">
    <source>
        <dbReference type="Pfam" id="PF25989"/>
    </source>
</evidence>
<dbReference type="GO" id="GO:1990281">
    <property type="term" value="C:efflux pump complex"/>
    <property type="evidence" value="ECO:0007669"/>
    <property type="project" value="TreeGrafter"/>
</dbReference>
<dbReference type="Gene3D" id="2.40.30.170">
    <property type="match status" value="1"/>
</dbReference>
<feature type="chain" id="PRO_5040989668" evidence="3">
    <location>
        <begin position="28"/>
        <end position="357"/>
    </location>
</feature>
<dbReference type="Pfam" id="PF25954">
    <property type="entry name" value="Beta-barrel_RND_2"/>
    <property type="match status" value="1"/>
</dbReference>
<dbReference type="GO" id="GO:0030313">
    <property type="term" value="C:cell envelope"/>
    <property type="evidence" value="ECO:0007669"/>
    <property type="project" value="UniProtKB-SubCell"/>
</dbReference>
<keyword evidence="2" id="KW-0175">Coiled coil</keyword>
<organism evidence="7 8">
    <name type="scientific">Tahibacter soli</name>
    <dbReference type="NCBI Taxonomy" id="2983605"/>
    <lineage>
        <taxon>Bacteria</taxon>
        <taxon>Pseudomonadati</taxon>
        <taxon>Pseudomonadota</taxon>
        <taxon>Gammaproteobacteria</taxon>
        <taxon>Lysobacterales</taxon>
        <taxon>Rhodanobacteraceae</taxon>
        <taxon>Tahibacter</taxon>
    </lineage>
</organism>
<dbReference type="AlphaFoldDB" id="A0A9X4BII2"/>
<dbReference type="InterPro" id="IPR030190">
    <property type="entry name" value="MacA_alpha-hairpin_sf"/>
</dbReference>
<dbReference type="NCBIfam" id="TIGR01730">
    <property type="entry name" value="RND_mfp"/>
    <property type="match status" value="1"/>
</dbReference>
<dbReference type="SUPFAM" id="SSF111369">
    <property type="entry name" value="HlyD-like secretion proteins"/>
    <property type="match status" value="1"/>
</dbReference>
<dbReference type="FunFam" id="2.40.30.170:FF:000010">
    <property type="entry name" value="Efflux RND transporter periplasmic adaptor subunit"/>
    <property type="match status" value="1"/>
</dbReference>